<keyword evidence="8" id="KW-0812">Transmembrane</keyword>
<organism evidence="9 10">
    <name type="scientific">Arabidopsis thaliana</name>
    <name type="common">Mouse-ear cress</name>
    <dbReference type="NCBI Taxonomy" id="3702"/>
    <lineage>
        <taxon>Eukaryota</taxon>
        <taxon>Viridiplantae</taxon>
        <taxon>Streptophyta</taxon>
        <taxon>Embryophyta</taxon>
        <taxon>Tracheophyta</taxon>
        <taxon>Spermatophyta</taxon>
        <taxon>Magnoliopsida</taxon>
        <taxon>eudicotyledons</taxon>
        <taxon>Gunneridae</taxon>
        <taxon>Pentapetalae</taxon>
        <taxon>rosids</taxon>
        <taxon>malvids</taxon>
        <taxon>Brassicales</taxon>
        <taxon>Brassicaceae</taxon>
        <taxon>Camelineae</taxon>
        <taxon>Arabidopsis</taxon>
    </lineage>
</organism>
<evidence type="ECO:0000256" key="1">
    <source>
        <dbReference type="ARBA" id="ARBA00001971"/>
    </source>
</evidence>
<dbReference type="EMBL" id="CACSHJ010000087">
    <property type="protein sequence ID" value="CAA0318385.1"/>
    <property type="molecule type" value="Genomic_DNA"/>
</dbReference>
<evidence type="ECO:0000256" key="2">
    <source>
        <dbReference type="ARBA" id="ARBA00010617"/>
    </source>
</evidence>
<keyword evidence="6" id="KW-0408">Iron</keyword>
<sequence>MALIGLIEAFIAFFCFLIFYYFLIKKPYSYILIKISQSGLWNWPVLGMSPGALMRLPRIYDFSVDLLENSNLTFHFKGPWFAGIDILATADSVNINHIYYRGPELREIFGPFGDGIINSDSELWRNLKKATQVIFNHQKYQKFSTSTTRSKLKLGLVPLFNDHENLK</sequence>
<keyword evidence="5" id="KW-0560">Oxidoreductase</keyword>
<dbReference type="OrthoDB" id="1109551at2759"/>
<keyword evidence="4" id="KW-0479">Metal-binding</keyword>
<gene>
    <name evidence="9" type="ORF">C24_LOCUS5499</name>
</gene>
<evidence type="ECO:0000256" key="8">
    <source>
        <dbReference type="SAM" id="Phobius"/>
    </source>
</evidence>
<dbReference type="PANTHER" id="PTHR24296">
    <property type="entry name" value="CYTOCHROME P450"/>
    <property type="match status" value="1"/>
</dbReference>
<comment type="similarity">
    <text evidence="2">Belongs to the cytochrome P450 family.</text>
</comment>
<comment type="cofactor">
    <cofactor evidence="1">
        <name>heme</name>
        <dbReference type="ChEBI" id="CHEBI:30413"/>
    </cofactor>
</comment>
<dbReference type="Proteomes" id="UP000434276">
    <property type="component" value="Unassembled WGS sequence"/>
</dbReference>
<proteinExistence type="inferred from homology"/>
<evidence type="ECO:0000256" key="5">
    <source>
        <dbReference type="ARBA" id="ARBA00023002"/>
    </source>
</evidence>
<evidence type="ECO:0000256" key="7">
    <source>
        <dbReference type="ARBA" id="ARBA00023033"/>
    </source>
</evidence>
<protein>
    <recommendedName>
        <fullName evidence="11">Cytochrome P450</fullName>
    </recommendedName>
</protein>
<dbReference type="ExpressionAtlas" id="A0A5S9WTI2">
    <property type="expression patterns" value="baseline and differential"/>
</dbReference>
<dbReference type="GO" id="GO:0020037">
    <property type="term" value="F:heme binding"/>
    <property type="evidence" value="ECO:0007669"/>
    <property type="project" value="InterPro"/>
</dbReference>
<dbReference type="AlphaFoldDB" id="A0A5S9WTI2"/>
<keyword evidence="8" id="KW-1133">Transmembrane helix</keyword>
<dbReference type="GO" id="GO:0004497">
    <property type="term" value="F:monooxygenase activity"/>
    <property type="evidence" value="ECO:0007669"/>
    <property type="project" value="UniProtKB-KW"/>
</dbReference>
<evidence type="ECO:0000313" key="9">
    <source>
        <dbReference type="EMBL" id="CAA0318385.1"/>
    </source>
</evidence>
<evidence type="ECO:0000313" key="10">
    <source>
        <dbReference type="Proteomes" id="UP000434276"/>
    </source>
</evidence>
<keyword evidence="8" id="KW-0472">Membrane</keyword>
<dbReference type="InterPro" id="IPR036396">
    <property type="entry name" value="Cyt_P450_sf"/>
</dbReference>
<evidence type="ECO:0000256" key="3">
    <source>
        <dbReference type="ARBA" id="ARBA00022617"/>
    </source>
</evidence>
<name>A0A5S9WTI2_ARATH</name>
<dbReference type="SUPFAM" id="SSF48264">
    <property type="entry name" value="Cytochrome P450"/>
    <property type="match status" value="1"/>
</dbReference>
<evidence type="ECO:0008006" key="11">
    <source>
        <dbReference type="Google" id="ProtNLM"/>
    </source>
</evidence>
<keyword evidence="3" id="KW-0349">Heme</keyword>
<evidence type="ECO:0000256" key="6">
    <source>
        <dbReference type="ARBA" id="ARBA00023004"/>
    </source>
</evidence>
<dbReference type="GO" id="GO:0005506">
    <property type="term" value="F:iron ion binding"/>
    <property type="evidence" value="ECO:0007669"/>
    <property type="project" value="InterPro"/>
</dbReference>
<dbReference type="GO" id="GO:0016705">
    <property type="term" value="F:oxidoreductase activity, acting on paired donors, with incorporation or reduction of molecular oxygen"/>
    <property type="evidence" value="ECO:0007669"/>
    <property type="project" value="InterPro"/>
</dbReference>
<feature type="transmembrane region" description="Helical" evidence="8">
    <location>
        <begin position="6"/>
        <end position="24"/>
    </location>
</feature>
<accession>A0A5S9WTI2</accession>
<evidence type="ECO:0000256" key="4">
    <source>
        <dbReference type="ARBA" id="ARBA00022723"/>
    </source>
</evidence>
<keyword evidence="7" id="KW-0503">Monooxygenase</keyword>
<reference evidence="9 10" key="1">
    <citation type="submission" date="2019-12" db="EMBL/GenBank/DDBJ databases">
        <authorList>
            <person name="Jiao W.-B."/>
            <person name="Schneeberger K."/>
        </authorList>
    </citation>
    <scope>NUCLEOTIDE SEQUENCE [LARGE SCALE GENOMIC DNA]</scope>
    <source>
        <strain evidence="10">cv. C24</strain>
    </source>
</reference>